<evidence type="ECO:0000313" key="1">
    <source>
        <dbReference type="EMBL" id="RRT81356.1"/>
    </source>
</evidence>
<dbReference type="Proteomes" id="UP000287651">
    <property type="component" value="Unassembled WGS sequence"/>
</dbReference>
<accession>A0A427AZ20</accession>
<protein>
    <submittedName>
        <fullName evidence="1">Uncharacterized protein</fullName>
    </submittedName>
</protein>
<dbReference type="EMBL" id="AMZH03000928">
    <property type="protein sequence ID" value="RRT81356.1"/>
    <property type="molecule type" value="Genomic_DNA"/>
</dbReference>
<reference evidence="1 2" key="1">
    <citation type="journal article" date="2014" name="Agronomy (Basel)">
        <title>A Draft Genome Sequence for Ensete ventricosum, the Drought-Tolerant Tree Against Hunger.</title>
        <authorList>
            <person name="Harrison J."/>
            <person name="Moore K.A."/>
            <person name="Paszkiewicz K."/>
            <person name="Jones T."/>
            <person name="Grant M."/>
            <person name="Ambacheew D."/>
            <person name="Muzemil S."/>
            <person name="Studholme D.J."/>
        </authorList>
    </citation>
    <scope>NUCLEOTIDE SEQUENCE [LARGE SCALE GENOMIC DNA]</scope>
</reference>
<sequence>MMVSNDDDGELSDDPDTTVHLAEVCSWVIKVAYRLSMGFQLPNGASLCLTPACKVVQKQSKGNLREHSDSEEL</sequence>
<gene>
    <name evidence="1" type="ORF">B296_00003570</name>
</gene>
<evidence type="ECO:0000313" key="2">
    <source>
        <dbReference type="Proteomes" id="UP000287651"/>
    </source>
</evidence>
<organism evidence="1 2">
    <name type="scientific">Ensete ventricosum</name>
    <name type="common">Abyssinian banana</name>
    <name type="synonym">Musa ensete</name>
    <dbReference type="NCBI Taxonomy" id="4639"/>
    <lineage>
        <taxon>Eukaryota</taxon>
        <taxon>Viridiplantae</taxon>
        <taxon>Streptophyta</taxon>
        <taxon>Embryophyta</taxon>
        <taxon>Tracheophyta</taxon>
        <taxon>Spermatophyta</taxon>
        <taxon>Magnoliopsida</taxon>
        <taxon>Liliopsida</taxon>
        <taxon>Zingiberales</taxon>
        <taxon>Musaceae</taxon>
        <taxon>Ensete</taxon>
    </lineage>
</organism>
<dbReference type="AlphaFoldDB" id="A0A427AZ20"/>
<name>A0A427AZ20_ENSVE</name>
<comment type="caution">
    <text evidence="1">The sequence shown here is derived from an EMBL/GenBank/DDBJ whole genome shotgun (WGS) entry which is preliminary data.</text>
</comment>
<proteinExistence type="predicted"/>